<dbReference type="InterPro" id="IPR038844">
    <property type="entry name" value="CFAP157"/>
</dbReference>
<comment type="subcellular location">
    <subcellularLocation>
        <location evidence="1">Cell projection</location>
        <location evidence="1">Cilium</location>
    </subcellularLocation>
</comment>
<dbReference type="GO" id="GO:0008017">
    <property type="term" value="F:microtubule binding"/>
    <property type="evidence" value="ECO:0007669"/>
    <property type="project" value="TreeGrafter"/>
</dbReference>
<feature type="coiled-coil region" evidence="7">
    <location>
        <begin position="109"/>
        <end position="160"/>
    </location>
</feature>
<comment type="similarity">
    <text evidence="2">Belongs to the CFAP157 family.</text>
</comment>
<dbReference type="PANTHER" id="PTHR31954:SF1">
    <property type="entry name" value="CILIA- AND FLAGELLA-ASSOCIATED PROTEIN 157"/>
    <property type="match status" value="1"/>
</dbReference>
<evidence type="ECO:0000256" key="5">
    <source>
        <dbReference type="ARBA" id="ARBA00023069"/>
    </source>
</evidence>
<evidence type="ECO:0000256" key="3">
    <source>
        <dbReference type="ARBA" id="ARBA00014087"/>
    </source>
</evidence>
<keyword evidence="4 7" id="KW-0175">Coiled coil</keyword>
<gene>
    <name evidence="8" type="ORF">RUM43_005441</name>
</gene>
<sequence>MGPKKGDKKKKKEKEPKPSKTEYLILIAENNAILAQVRTKSEAIEQRYYDTVKRYEQVQEDVADIIKYLQHEIEVNEAEVTIYNGKIKVVQKELTVMEKHYEQIFAKMNAVFEEKNMEFEHQIQQIKAKLFASEEIKQLREEFLKKKAEFEVAIKEMEIRQEREIYDAEKQTIIKQDTMQKSMETHLASLIDDFRQASDFAIGEKINKLIRDNIALGNMLTCMQETIENARKANHKVVTEETQLRYNSDLLDDEYKMTTMKHDSRINMIGTIIKSQEELYERISSCQKLIKGNRRLQRQIAEEECLLREKNEEVKNLTLVLLEHETIYGRVEDIYNKMRKQVLQLEYSIFEVAKKVKEGVDIENLLHLEDEQEGESKEDQEENLIEHKFKVRERAIDDVVMKLSAQLGVLSDLQLSVASSEFHEGSIQESTTTM</sequence>
<evidence type="ECO:0000313" key="9">
    <source>
        <dbReference type="Proteomes" id="UP001372834"/>
    </source>
</evidence>
<proteinExistence type="inferred from homology"/>
<dbReference type="GO" id="GO:0036064">
    <property type="term" value="C:ciliary basal body"/>
    <property type="evidence" value="ECO:0007669"/>
    <property type="project" value="TreeGrafter"/>
</dbReference>
<reference evidence="8 9" key="1">
    <citation type="submission" date="2023-10" db="EMBL/GenBank/DDBJ databases">
        <title>Genomes of two closely related lineages of the louse Polyplax serrata with different host specificities.</title>
        <authorList>
            <person name="Martinu J."/>
            <person name="Tarabai H."/>
            <person name="Stefka J."/>
            <person name="Hypsa V."/>
        </authorList>
    </citation>
    <scope>NUCLEOTIDE SEQUENCE [LARGE SCALE GENOMIC DNA]</scope>
    <source>
        <strain evidence="8">HR10_N</strain>
    </source>
</reference>
<protein>
    <recommendedName>
        <fullName evidence="3">Cilia- and flagella-associated protein 157</fullName>
    </recommendedName>
</protein>
<evidence type="ECO:0000313" key="8">
    <source>
        <dbReference type="EMBL" id="KAK6625150.1"/>
    </source>
</evidence>
<evidence type="ECO:0000256" key="7">
    <source>
        <dbReference type="SAM" id="Coils"/>
    </source>
</evidence>
<dbReference type="PANTHER" id="PTHR31954">
    <property type="entry name" value="CILIA- AND FLAGELLA-ASSOCIATED PROTEIN 157"/>
    <property type="match status" value="1"/>
</dbReference>
<evidence type="ECO:0000256" key="2">
    <source>
        <dbReference type="ARBA" id="ARBA00010841"/>
    </source>
</evidence>
<evidence type="ECO:0000256" key="1">
    <source>
        <dbReference type="ARBA" id="ARBA00004138"/>
    </source>
</evidence>
<comment type="caution">
    <text evidence="8">The sequence shown here is derived from an EMBL/GenBank/DDBJ whole genome shotgun (WGS) entry which is preliminary data.</text>
</comment>
<dbReference type="Proteomes" id="UP001372834">
    <property type="component" value="Unassembled WGS sequence"/>
</dbReference>
<evidence type="ECO:0000256" key="4">
    <source>
        <dbReference type="ARBA" id="ARBA00023054"/>
    </source>
</evidence>
<evidence type="ECO:0000256" key="6">
    <source>
        <dbReference type="ARBA" id="ARBA00023273"/>
    </source>
</evidence>
<organism evidence="8 9">
    <name type="scientific">Polyplax serrata</name>
    <name type="common">Common mouse louse</name>
    <dbReference type="NCBI Taxonomy" id="468196"/>
    <lineage>
        <taxon>Eukaryota</taxon>
        <taxon>Metazoa</taxon>
        <taxon>Ecdysozoa</taxon>
        <taxon>Arthropoda</taxon>
        <taxon>Hexapoda</taxon>
        <taxon>Insecta</taxon>
        <taxon>Pterygota</taxon>
        <taxon>Neoptera</taxon>
        <taxon>Paraneoptera</taxon>
        <taxon>Psocodea</taxon>
        <taxon>Troctomorpha</taxon>
        <taxon>Phthiraptera</taxon>
        <taxon>Anoplura</taxon>
        <taxon>Polyplacidae</taxon>
        <taxon>Polyplax</taxon>
    </lineage>
</organism>
<keyword evidence="5" id="KW-0969">Cilium</keyword>
<feature type="coiled-coil region" evidence="7">
    <location>
        <begin position="293"/>
        <end position="320"/>
    </location>
</feature>
<dbReference type="AlphaFoldDB" id="A0AAN8S2W3"/>
<name>A0AAN8S2W3_POLSC</name>
<accession>A0AAN8S2W3</accession>
<keyword evidence="6" id="KW-0966">Cell projection</keyword>
<dbReference type="EMBL" id="JAWJWE010000037">
    <property type="protein sequence ID" value="KAK6625150.1"/>
    <property type="molecule type" value="Genomic_DNA"/>
</dbReference>